<proteinExistence type="predicted"/>
<dbReference type="EMBL" id="CP119325">
    <property type="protein sequence ID" value="WEK32582.1"/>
    <property type="molecule type" value="Genomic_DNA"/>
</dbReference>
<protein>
    <submittedName>
        <fullName evidence="1">Uncharacterized protein</fullName>
    </submittedName>
</protein>
<evidence type="ECO:0000313" key="1">
    <source>
        <dbReference type="EMBL" id="WEK32582.1"/>
    </source>
</evidence>
<sequence length="267" mass="30736">MSSSSAAPLTPAEHRVIELREKGLSIEKIKNETGVPERRIKALTKGIVKPKKDQRWKPKNLKPFDKAFERIFPLACRPSGVRDYELRDILHEEYRNTWGTTNGHYKSNYTADTIKRIKAKARERATEEDSKVVFVPDWIDGCAPKSSNRFMISAATDLLSRIDEYVNEYMEIHATWQGDQCENARLARRKQHFAAKEHLLKLAVIGYSPEPVEKLLKRTAKIVGDLEKNPELRPVARPSTEEMKCNQIKDHAESPGIDYAEYEAWFI</sequence>
<dbReference type="AlphaFoldDB" id="A0AAJ5WMZ2"/>
<organism evidence="1 2">
    <name type="scientific">Candidatus Pseudomonas phytovorans</name>
    <dbReference type="NCBI Taxonomy" id="3121377"/>
    <lineage>
        <taxon>Bacteria</taxon>
        <taxon>Pseudomonadati</taxon>
        <taxon>Pseudomonadota</taxon>
        <taxon>Gammaproteobacteria</taxon>
        <taxon>Pseudomonadales</taxon>
        <taxon>Pseudomonadaceae</taxon>
        <taxon>Pseudomonas</taxon>
    </lineage>
</organism>
<accession>A0AAJ5WMZ2</accession>
<reference evidence="1" key="1">
    <citation type="submission" date="2023-03" db="EMBL/GenBank/DDBJ databases">
        <title>Andean soil-derived lignocellulolytic bacterial consortium as a source of novel taxa and putative plastic-active enzymes.</title>
        <authorList>
            <person name="Diaz-Garcia L."/>
            <person name="Chuvochina M."/>
            <person name="Feuerriegel G."/>
            <person name="Bunk B."/>
            <person name="Sproer C."/>
            <person name="Streit W.R."/>
            <person name="Rodriguez L.M."/>
            <person name="Overmann J."/>
            <person name="Jimenez D.J."/>
        </authorList>
    </citation>
    <scope>NUCLEOTIDE SEQUENCE</scope>
    <source>
        <strain evidence="1">MAG 876</strain>
    </source>
</reference>
<dbReference type="Proteomes" id="UP001216329">
    <property type="component" value="Chromosome"/>
</dbReference>
<evidence type="ECO:0000313" key="2">
    <source>
        <dbReference type="Proteomes" id="UP001216329"/>
    </source>
</evidence>
<gene>
    <name evidence="1" type="ORF">P0Y58_10445</name>
</gene>
<name>A0AAJ5WMZ2_9PSED</name>